<dbReference type="EMBL" id="MUGX01000026">
    <property type="protein sequence ID" value="OXA85170.1"/>
    <property type="molecule type" value="Genomic_DNA"/>
</dbReference>
<reference evidence="3 5" key="2">
    <citation type="submission" date="2016-11" db="EMBL/GenBank/DDBJ databases">
        <title>Whole genomes of Flavobacteriaceae.</title>
        <authorList>
            <person name="Stine C."/>
            <person name="Li C."/>
            <person name="Tadesse D."/>
        </authorList>
    </citation>
    <scope>NUCLEOTIDE SEQUENCE [LARGE SCALE GENOMIC DNA]</scope>
    <source>
        <strain evidence="3 5">ATCC 51468</strain>
    </source>
</reference>
<evidence type="ECO:0000313" key="5">
    <source>
        <dbReference type="Proteomes" id="UP000198302"/>
    </source>
</evidence>
<feature type="transmembrane region" description="Helical" evidence="1">
    <location>
        <begin position="60"/>
        <end position="80"/>
    </location>
</feature>
<proteinExistence type="predicted"/>
<feature type="transmembrane region" description="Helical" evidence="1">
    <location>
        <begin position="92"/>
        <end position="113"/>
    </location>
</feature>
<comment type="caution">
    <text evidence="2">The sequence shown here is derived from an EMBL/GenBank/DDBJ whole genome shotgun (WGS) entry which is preliminary data.</text>
</comment>
<keyword evidence="1" id="KW-0472">Membrane</keyword>
<evidence type="ECO:0000256" key="1">
    <source>
        <dbReference type="SAM" id="Phobius"/>
    </source>
</evidence>
<evidence type="ECO:0000313" key="4">
    <source>
        <dbReference type="Proteomes" id="UP000032061"/>
    </source>
</evidence>
<dbReference type="EMBL" id="JPRK01000017">
    <property type="protein sequence ID" value="KIO51219.1"/>
    <property type="molecule type" value="Genomic_DNA"/>
</dbReference>
<accession>A0A0D0EDU6</accession>
<feature type="transmembrane region" description="Helical" evidence="1">
    <location>
        <begin position="7"/>
        <end position="24"/>
    </location>
</feature>
<keyword evidence="5" id="KW-1185">Reference proteome</keyword>
<name>A0A0D0EDU6_9FLAO</name>
<dbReference type="Proteomes" id="UP000198302">
    <property type="component" value="Unassembled WGS sequence"/>
</dbReference>
<gene>
    <name evidence="3" type="ORF">B0A73_17610</name>
    <name evidence="2" type="ORF">IW18_18525</name>
</gene>
<dbReference type="STRING" id="37752.IW18_18525"/>
<organism evidence="2 4">
    <name type="scientific">Flavobacterium hibernum</name>
    <dbReference type="NCBI Taxonomy" id="37752"/>
    <lineage>
        <taxon>Bacteria</taxon>
        <taxon>Pseudomonadati</taxon>
        <taxon>Bacteroidota</taxon>
        <taxon>Flavobacteriia</taxon>
        <taxon>Flavobacteriales</taxon>
        <taxon>Flavobacteriaceae</taxon>
        <taxon>Flavobacterium</taxon>
    </lineage>
</organism>
<feature type="transmembrane region" description="Helical" evidence="1">
    <location>
        <begin position="36"/>
        <end position="53"/>
    </location>
</feature>
<evidence type="ECO:0000313" key="3">
    <source>
        <dbReference type="EMBL" id="OXA85170.1"/>
    </source>
</evidence>
<dbReference type="OrthoDB" id="1364739at2"/>
<dbReference type="RefSeq" id="WP_041519612.1">
    <property type="nucleotide sequence ID" value="NZ_JPRK01000017.1"/>
</dbReference>
<dbReference type="Proteomes" id="UP000032061">
    <property type="component" value="Unassembled WGS sequence"/>
</dbReference>
<protein>
    <submittedName>
        <fullName evidence="2">Uncharacterized protein</fullName>
    </submittedName>
</protein>
<evidence type="ECO:0000313" key="2">
    <source>
        <dbReference type="EMBL" id="KIO51219.1"/>
    </source>
</evidence>
<keyword evidence="1" id="KW-0812">Transmembrane</keyword>
<reference evidence="2 4" key="1">
    <citation type="submission" date="2015-01" db="EMBL/GenBank/DDBJ databases">
        <title>Genome of Flavobacterium hibernum DSM 12611.</title>
        <authorList>
            <person name="Stropko S.J."/>
            <person name="Pipes S.E."/>
            <person name="Newman J.D."/>
        </authorList>
    </citation>
    <scope>NUCLEOTIDE SEQUENCE [LARGE SCALE GENOMIC DNA]</scope>
    <source>
        <strain evidence="2 4">DSM 12611</strain>
    </source>
</reference>
<keyword evidence="1" id="KW-1133">Transmembrane helix</keyword>
<sequence>MKLQIRILIYSILFFLYLSSTTSLLTLGETLKTDPYITLGCGFAVLNILYTFFALKWTPLLNIILSIAIAAISLFLAVQFANLHLLVNYDPYLVKTAIFTNAILSILFWEIVYQVKNKKQTK</sequence>
<dbReference type="AlphaFoldDB" id="A0A0D0EDU6"/>